<sequence length="95" mass="10613">MNSRKPNTPVNMLVTCHNDVMTRTCNLRIRSPTPYPLGHKATLTIGAERLYVLQLLIDSAATVYTHDRGLVKSRNCLTLSSSEKMNKKEKGKNLG</sequence>
<comment type="caution">
    <text evidence="1">The sequence shown here is derived from an EMBL/GenBank/DDBJ whole genome shotgun (WGS) entry which is preliminary data.</text>
</comment>
<keyword evidence="2" id="KW-1185">Reference proteome</keyword>
<organism evidence="1 2">
    <name type="scientific">Ancylostoma ceylanicum</name>
    <dbReference type="NCBI Taxonomy" id="53326"/>
    <lineage>
        <taxon>Eukaryota</taxon>
        <taxon>Metazoa</taxon>
        <taxon>Ecdysozoa</taxon>
        <taxon>Nematoda</taxon>
        <taxon>Chromadorea</taxon>
        <taxon>Rhabditida</taxon>
        <taxon>Rhabditina</taxon>
        <taxon>Rhabditomorpha</taxon>
        <taxon>Strongyloidea</taxon>
        <taxon>Ancylostomatidae</taxon>
        <taxon>Ancylostomatinae</taxon>
        <taxon>Ancylostoma</taxon>
    </lineage>
</organism>
<proteinExistence type="predicted"/>
<accession>A0A016UI53</accession>
<dbReference type="AlphaFoldDB" id="A0A016UI53"/>
<name>A0A016UI53_9BILA</name>
<reference evidence="2" key="1">
    <citation type="journal article" date="2015" name="Nat. Genet.">
        <title>The genome and transcriptome of the zoonotic hookworm Ancylostoma ceylanicum identify infection-specific gene families.</title>
        <authorList>
            <person name="Schwarz E.M."/>
            <person name="Hu Y."/>
            <person name="Antoshechkin I."/>
            <person name="Miller M.M."/>
            <person name="Sternberg P.W."/>
            <person name="Aroian R.V."/>
        </authorList>
    </citation>
    <scope>NUCLEOTIDE SEQUENCE</scope>
    <source>
        <strain evidence="2">HY135</strain>
    </source>
</reference>
<evidence type="ECO:0000313" key="1">
    <source>
        <dbReference type="EMBL" id="EYC14308.1"/>
    </source>
</evidence>
<gene>
    <name evidence="1" type="primary">Acey_s0041.g465</name>
    <name evidence="1" type="ORF">Y032_0041g465</name>
</gene>
<dbReference type="AntiFam" id="ANF00012">
    <property type="entry name" value="tRNA translation"/>
</dbReference>
<dbReference type="EMBL" id="JARK01001377">
    <property type="protein sequence ID" value="EYC14308.1"/>
    <property type="molecule type" value="Genomic_DNA"/>
</dbReference>
<dbReference type="Proteomes" id="UP000024635">
    <property type="component" value="Unassembled WGS sequence"/>
</dbReference>
<evidence type="ECO:0000313" key="2">
    <source>
        <dbReference type="Proteomes" id="UP000024635"/>
    </source>
</evidence>
<protein>
    <submittedName>
        <fullName evidence="1">Uncharacterized protein</fullName>
    </submittedName>
</protein>